<reference evidence="3 5" key="1">
    <citation type="journal article" date="2016" name="Microbiology (Mosc.)">
        <title>Comparison of Lactobacillus crispatus isolates from Lactobacillus-dominated vaginal microbiomes with isolates from microbiomes containing bacterial vaginosis-associated bacteria.</title>
        <authorList>
            <person name="Abdelmaksoud A.A."/>
            <person name="Koparde V.N."/>
            <person name="Sheth N.U."/>
            <person name="Serrano M.G."/>
            <person name="Glascock A.L."/>
            <person name="Fettweis J.M."/>
            <person name="Strauss Iii J.F."/>
            <person name="Buck G.A."/>
            <person name="Jefferson K.K."/>
        </authorList>
    </citation>
    <scope>NUCLEOTIDE SEQUENCE [LARGE SCALE GENOMIC DNA]</scope>
    <source>
        <strain evidence="3 5">VMC3</strain>
    </source>
</reference>
<proteinExistence type="predicted"/>
<evidence type="ECO:0000313" key="3">
    <source>
        <dbReference type="EMBL" id="KWU03307.1"/>
    </source>
</evidence>
<sequence>MKKKILLSLSLVVLGNTLFFNSSVASAATNNRYSVNNTIRQAPNTGDAPGGWGITPGHTHWG</sequence>
<feature type="region of interest" description="Disordered" evidence="1">
    <location>
        <begin position="41"/>
        <end position="62"/>
    </location>
</feature>
<dbReference type="AlphaFoldDB" id="A0A109DD96"/>
<gene>
    <name evidence="3" type="ORF">AEL95_08130</name>
    <name evidence="4" type="ORF">GTO85_00220</name>
</gene>
<dbReference type="EMBL" id="CP047415">
    <property type="protein sequence ID" value="QLL72956.1"/>
    <property type="molecule type" value="Genomic_DNA"/>
</dbReference>
<evidence type="ECO:0000256" key="1">
    <source>
        <dbReference type="SAM" id="MobiDB-lite"/>
    </source>
</evidence>
<name>A0A109DD96_9LACO</name>
<keyword evidence="2" id="KW-0732">Signal</keyword>
<evidence type="ECO:0000313" key="4">
    <source>
        <dbReference type="EMBL" id="QLL72956.1"/>
    </source>
</evidence>
<reference evidence="4 6" key="2">
    <citation type="submission" date="2020-01" db="EMBL/GenBank/DDBJ databases">
        <title>Complete and circular genome sequences of six lactobacillus isolates from horses.</title>
        <authorList>
            <person name="Hassan H.M."/>
        </authorList>
    </citation>
    <scope>NUCLEOTIDE SEQUENCE [LARGE SCALE GENOMIC DNA]</scope>
    <source>
        <strain evidence="4 6">1D</strain>
    </source>
</reference>
<evidence type="ECO:0000256" key="2">
    <source>
        <dbReference type="SAM" id="SignalP"/>
    </source>
</evidence>
<feature type="chain" id="PRO_5036003958" evidence="2">
    <location>
        <begin position="28"/>
        <end position="62"/>
    </location>
</feature>
<dbReference type="Proteomes" id="UP000510660">
    <property type="component" value="Chromosome"/>
</dbReference>
<organism evidence="3 5">
    <name type="scientific">Lactobacillus crispatus</name>
    <dbReference type="NCBI Taxonomy" id="47770"/>
    <lineage>
        <taxon>Bacteria</taxon>
        <taxon>Bacillati</taxon>
        <taxon>Bacillota</taxon>
        <taxon>Bacilli</taxon>
        <taxon>Lactobacillales</taxon>
        <taxon>Lactobacillaceae</taxon>
        <taxon>Lactobacillus</taxon>
    </lineage>
</organism>
<evidence type="ECO:0000313" key="5">
    <source>
        <dbReference type="Proteomes" id="UP000067598"/>
    </source>
</evidence>
<dbReference type="Proteomes" id="UP000067598">
    <property type="component" value="Unassembled WGS sequence"/>
</dbReference>
<protein>
    <submittedName>
        <fullName evidence="3">Uncharacterized protein</fullName>
    </submittedName>
</protein>
<evidence type="ECO:0000313" key="6">
    <source>
        <dbReference type="Proteomes" id="UP000510660"/>
    </source>
</evidence>
<feature type="signal peptide" evidence="2">
    <location>
        <begin position="1"/>
        <end position="27"/>
    </location>
</feature>
<accession>A0A109DD96</accession>
<dbReference type="EMBL" id="LJGP01000035">
    <property type="protein sequence ID" value="KWU03307.1"/>
    <property type="molecule type" value="Genomic_DNA"/>
</dbReference>
<dbReference type="RefSeq" id="WP_060462329.1">
    <property type="nucleotide sequence ID" value="NZ_AP025162.1"/>
</dbReference>
<dbReference type="PATRIC" id="fig|47770.28.peg.1098"/>